<reference evidence="8" key="1">
    <citation type="submission" date="2016-10" db="EMBL/GenBank/DDBJ databases">
        <title>High microdiversification within the ubiquitous acI lineage of Actinobacteria.</title>
        <authorList>
            <person name="Neuenschwander S.M."/>
            <person name="Salcher M."/>
            <person name="Ghai R."/>
            <person name="Pernthaler J."/>
        </authorList>
    </citation>
    <scope>NUCLEOTIDE SEQUENCE [LARGE SCALE GENOMIC DNA]</scope>
</reference>
<evidence type="ECO:0000256" key="5">
    <source>
        <dbReference type="PIRNR" id="PIRNR038471"/>
    </source>
</evidence>
<dbReference type="InterPro" id="IPR055342">
    <property type="entry name" value="MreC_beta-barrel_core"/>
</dbReference>
<name>A0A249JYN2_9ACTN</name>
<dbReference type="Gene3D" id="2.40.10.350">
    <property type="entry name" value="Rod shape-determining protein MreC, domain 2"/>
    <property type="match status" value="1"/>
</dbReference>
<keyword evidence="8" id="KW-1185">Reference proteome</keyword>
<gene>
    <name evidence="7" type="primary">mreC</name>
    <name evidence="7" type="ORF">B1s21122_04625</name>
</gene>
<evidence type="ECO:0000259" key="6">
    <source>
        <dbReference type="Pfam" id="PF04085"/>
    </source>
</evidence>
<evidence type="ECO:0000256" key="4">
    <source>
        <dbReference type="ARBA" id="ARBA00032089"/>
    </source>
</evidence>
<comment type="similarity">
    <text evidence="1 5">Belongs to the MreC family.</text>
</comment>
<dbReference type="InterPro" id="IPR042175">
    <property type="entry name" value="Cell/Rod_MreC_2"/>
</dbReference>
<evidence type="ECO:0000256" key="3">
    <source>
        <dbReference type="ARBA" id="ARBA00022960"/>
    </source>
</evidence>
<proteinExistence type="inferred from homology"/>
<sequence length="304" mass="31571">MARGGGNRSRLLLILLLVSSLFLITLDLRGVNLAGSIRSGVATVFSPVENLFSKLFSPIGNFASDFRNFGQSKSKIKQLEKEVDLLKSKEVLDEDLVGQLSQLKNVLDLAGRGGYKVVAAKVINRGSSATFKQTVTIDVGSSDGVSKNMTVISDGGLVGVVKSVNANSSIVLLMSDPTFKIGVRIAGTQGIGVVSGQGGNKYLLQLLDATGEIKVGDVLVARGSEGGRPFVPGVPVGTVTSVQSNASSITQNADVEGLSNLDRIGVVAVVVSAPKQDPRDSLIPKPAPTVTVFITPTPSPSASK</sequence>
<keyword evidence="3 5" id="KW-0133">Cell shape</keyword>
<dbReference type="GO" id="GO:0005886">
    <property type="term" value="C:plasma membrane"/>
    <property type="evidence" value="ECO:0007669"/>
    <property type="project" value="TreeGrafter"/>
</dbReference>
<dbReference type="AlphaFoldDB" id="A0A249JYN2"/>
<accession>A0A249JYN2</accession>
<dbReference type="PANTHER" id="PTHR34138">
    <property type="entry name" value="CELL SHAPE-DETERMINING PROTEIN MREC"/>
    <property type="match status" value="1"/>
</dbReference>
<dbReference type="RefSeq" id="WP_095680919.1">
    <property type="nucleotide sequence ID" value="NZ_CP016768.2"/>
</dbReference>
<feature type="domain" description="Rod shape-determining protein MreC beta-barrel core" evidence="6">
    <location>
        <begin position="122"/>
        <end position="270"/>
    </location>
</feature>
<evidence type="ECO:0000313" key="8">
    <source>
        <dbReference type="Proteomes" id="UP000217153"/>
    </source>
</evidence>
<dbReference type="PIRSF" id="PIRSF038471">
    <property type="entry name" value="MreC"/>
    <property type="match status" value="1"/>
</dbReference>
<dbReference type="Gene3D" id="2.40.10.340">
    <property type="entry name" value="Rod shape-determining protein MreC, domain 1"/>
    <property type="match status" value="1"/>
</dbReference>
<dbReference type="InterPro" id="IPR007221">
    <property type="entry name" value="MreC"/>
</dbReference>
<dbReference type="InterPro" id="IPR042177">
    <property type="entry name" value="Cell/Rod_1"/>
</dbReference>
<evidence type="ECO:0000313" key="7">
    <source>
        <dbReference type="EMBL" id="ASY09612.1"/>
    </source>
</evidence>
<dbReference type="KEGG" id="abam:B1s21122_04625"/>
<protein>
    <recommendedName>
        <fullName evidence="2 5">Cell shape-determining protein MreC</fullName>
    </recommendedName>
    <alternativeName>
        <fullName evidence="4 5">Cell shape protein MreC</fullName>
    </alternativeName>
</protein>
<evidence type="ECO:0000256" key="2">
    <source>
        <dbReference type="ARBA" id="ARBA00013855"/>
    </source>
</evidence>
<dbReference type="GO" id="GO:0008360">
    <property type="term" value="P:regulation of cell shape"/>
    <property type="evidence" value="ECO:0007669"/>
    <property type="project" value="UniProtKB-KW"/>
</dbReference>
<comment type="function">
    <text evidence="5">Involved in formation and maintenance of cell shape.</text>
</comment>
<dbReference type="OrthoDB" id="5196068at2"/>
<dbReference type="EMBL" id="CP016768">
    <property type="protein sequence ID" value="ASY09612.1"/>
    <property type="molecule type" value="Genomic_DNA"/>
</dbReference>
<dbReference type="NCBIfam" id="TIGR00219">
    <property type="entry name" value="mreC"/>
    <property type="match status" value="1"/>
</dbReference>
<evidence type="ECO:0000256" key="1">
    <source>
        <dbReference type="ARBA" id="ARBA00009369"/>
    </source>
</evidence>
<dbReference type="Pfam" id="PF04085">
    <property type="entry name" value="MreC"/>
    <property type="match status" value="1"/>
</dbReference>
<dbReference type="Proteomes" id="UP000217153">
    <property type="component" value="Chromosome"/>
</dbReference>
<organism evidence="7 8">
    <name type="scientific">Candidatus Nanopelagicus limnae</name>
    <dbReference type="NCBI Taxonomy" id="1884634"/>
    <lineage>
        <taxon>Bacteria</taxon>
        <taxon>Bacillati</taxon>
        <taxon>Actinomycetota</taxon>
        <taxon>Actinomycetes</taxon>
        <taxon>Candidatus Nanopelagicales</taxon>
        <taxon>Candidatus Nanopelagicaceae</taxon>
        <taxon>Candidatus Nanopelagicus</taxon>
    </lineage>
</organism>
<dbReference type="PANTHER" id="PTHR34138:SF1">
    <property type="entry name" value="CELL SHAPE-DETERMINING PROTEIN MREC"/>
    <property type="match status" value="1"/>
</dbReference>